<organism evidence="2">
    <name type="scientific">viral metagenome</name>
    <dbReference type="NCBI Taxonomy" id="1070528"/>
    <lineage>
        <taxon>unclassified sequences</taxon>
        <taxon>metagenomes</taxon>
        <taxon>organismal metagenomes</taxon>
    </lineage>
</organism>
<reference evidence="2" key="1">
    <citation type="journal article" date="2020" name="Nature">
        <title>Giant virus diversity and host interactions through global metagenomics.</title>
        <authorList>
            <person name="Schulz F."/>
            <person name="Roux S."/>
            <person name="Paez-Espino D."/>
            <person name="Jungbluth S."/>
            <person name="Walsh D.A."/>
            <person name="Denef V.J."/>
            <person name="McMahon K.D."/>
            <person name="Konstantinidis K.T."/>
            <person name="Eloe-Fadrosh E.A."/>
            <person name="Kyrpides N.C."/>
            <person name="Woyke T."/>
        </authorList>
    </citation>
    <scope>NUCLEOTIDE SEQUENCE</scope>
    <source>
        <strain evidence="2">GVMAG-S-1004661-13</strain>
    </source>
</reference>
<dbReference type="Pfam" id="PF02945">
    <property type="entry name" value="Endonuclease_7"/>
    <property type="match status" value="1"/>
</dbReference>
<proteinExistence type="predicted"/>
<dbReference type="EMBL" id="MN740544">
    <property type="protein sequence ID" value="QHS77309.1"/>
    <property type="molecule type" value="Genomic_DNA"/>
</dbReference>
<evidence type="ECO:0008006" key="3">
    <source>
        <dbReference type="Google" id="ProtNLM"/>
    </source>
</evidence>
<protein>
    <recommendedName>
        <fullName evidence="3">Recombination endonuclease VII</fullName>
    </recommendedName>
</protein>
<dbReference type="InterPro" id="IPR004211">
    <property type="entry name" value="Endonuclease_7"/>
</dbReference>
<name>A0A6C0AC69_9ZZZZ</name>
<accession>A0A6C0AC69</accession>
<dbReference type="Gene3D" id="3.40.1800.10">
    <property type="entry name" value="His-Me finger endonucleases"/>
    <property type="match status" value="1"/>
</dbReference>
<dbReference type="SUPFAM" id="SSF54060">
    <property type="entry name" value="His-Me finger endonucleases"/>
    <property type="match status" value="1"/>
</dbReference>
<evidence type="ECO:0000256" key="1">
    <source>
        <dbReference type="SAM" id="MobiDB-lite"/>
    </source>
</evidence>
<dbReference type="InterPro" id="IPR038563">
    <property type="entry name" value="Endonuclease_7_sf"/>
</dbReference>
<dbReference type="InterPro" id="IPR044925">
    <property type="entry name" value="His-Me_finger_sf"/>
</dbReference>
<dbReference type="AlphaFoldDB" id="A0A6C0AC69"/>
<sequence length="133" mass="15235">MHTPKNYRSAPSPGGVRKRLSNGHYKNIRPFATPVVKHFMSVKECPICCRSFLTPNKGHALKGAIDHDHDRENTNVCSYRGRLCLNCNTAEGRAKKKANGDSDIHIQKWAEMRNVTPRRCKNYLERPPLFFLD</sequence>
<feature type="region of interest" description="Disordered" evidence="1">
    <location>
        <begin position="1"/>
        <end position="21"/>
    </location>
</feature>
<evidence type="ECO:0000313" key="2">
    <source>
        <dbReference type="EMBL" id="QHS77309.1"/>
    </source>
</evidence>